<dbReference type="PANTHER" id="PTHR43570:SF16">
    <property type="entry name" value="ALDEHYDE DEHYDROGENASE TYPE III, ISOFORM Q"/>
    <property type="match status" value="1"/>
</dbReference>
<reference evidence="7" key="1">
    <citation type="submission" date="2020-09" db="EMBL/GenBank/DDBJ databases">
        <authorList>
            <person name="Kikuchi T."/>
        </authorList>
    </citation>
    <scope>NUCLEOTIDE SEQUENCE</scope>
    <source>
        <strain evidence="7">SH1</strain>
    </source>
</reference>
<comment type="caution">
    <text evidence="7">The sequence shown here is derived from an EMBL/GenBank/DDBJ whole genome shotgun (WGS) entry which is preliminary data.</text>
</comment>
<dbReference type="GO" id="GO:0004029">
    <property type="term" value="F:aldehyde dehydrogenase (NAD+) activity"/>
    <property type="evidence" value="ECO:0007669"/>
    <property type="project" value="TreeGrafter"/>
</dbReference>
<dbReference type="InterPro" id="IPR015590">
    <property type="entry name" value="Aldehyde_DH_dom"/>
</dbReference>
<dbReference type="PIRSF" id="PIRSF036492">
    <property type="entry name" value="ALDH"/>
    <property type="match status" value="1"/>
</dbReference>
<feature type="domain" description="Aldehyde dehydrogenase" evidence="6">
    <location>
        <begin position="14"/>
        <end position="428"/>
    </location>
</feature>
<dbReference type="PROSITE" id="PS00687">
    <property type="entry name" value="ALDEHYDE_DEHYDR_GLU"/>
    <property type="match status" value="1"/>
</dbReference>
<dbReference type="EMBL" id="CAJFDH010000004">
    <property type="protein sequence ID" value="CAD5220906.1"/>
    <property type="molecule type" value="Genomic_DNA"/>
</dbReference>
<gene>
    <name evidence="7" type="ORF">BOKJ2_LOCUS9178</name>
</gene>
<keyword evidence="8" id="KW-1185">Reference proteome</keyword>
<dbReference type="InterPro" id="IPR029510">
    <property type="entry name" value="Ald_DH_CS_GLU"/>
</dbReference>
<dbReference type="AlphaFoldDB" id="A0A811L197"/>
<name>A0A811L197_9BILA</name>
<dbReference type="Gene3D" id="3.40.605.10">
    <property type="entry name" value="Aldehyde Dehydrogenase, Chain A, domain 1"/>
    <property type="match status" value="1"/>
</dbReference>
<evidence type="ECO:0000256" key="4">
    <source>
        <dbReference type="PROSITE-ProRule" id="PRU10007"/>
    </source>
</evidence>
<evidence type="ECO:0000256" key="3">
    <source>
        <dbReference type="PIRNR" id="PIRNR036492"/>
    </source>
</evidence>
<sequence>MNLKLLVNLQRQYFLTHKTKSIECRKDLLKALQSGIQKSLDSLTEAVYEDLKRSPKLTEKHELAPVSHEITNFVNKIEEWAQPQKLSTTPQGRPFLYKDPLGVVYIIGPYNYPLALNLLPAVAAIAAGNTVVIKPSELAPFSAQALDEVVKRNCNEHHLTTVTGGFDVTMRLLSERFDHIYYAGSPRIGRLVMREASYYLTPVTLELGGKNPVIVYPDADIDSLAEQLIRGKWLNCGQHSLHADYIVIFDNETKEKLRHALKRHIEHHFGRRPKESPLYSRLINKENFNRVSDLLWKTNGEFLYQSPDPEDADDNFIGPHVIEVKNDDILMEDEVFGPILLVVKFENEHEAVEYINSNEKPMALYVFTKKQANADMFIHRTSSGGVCINGISDHAQVEGLPFGGIGGSGTGRYHGKYGFDTFTHEKAVFMKD</sequence>
<dbReference type="InterPro" id="IPR016163">
    <property type="entry name" value="Ald_DH_C"/>
</dbReference>
<evidence type="ECO:0000259" key="6">
    <source>
        <dbReference type="Pfam" id="PF00171"/>
    </source>
</evidence>
<dbReference type="InterPro" id="IPR016162">
    <property type="entry name" value="Ald_DH_N"/>
</dbReference>
<dbReference type="GO" id="GO:0005737">
    <property type="term" value="C:cytoplasm"/>
    <property type="evidence" value="ECO:0007669"/>
    <property type="project" value="TreeGrafter"/>
</dbReference>
<evidence type="ECO:0000313" key="8">
    <source>
        <dbReference type="Proteomes" id="UP000614601"/>
    </source>
</evidence>
<accession>A0A811L197</accession>
<evidence type="ECO:0000313" key="7">
    <source>
        <dbReference type="EMBL" id="CAD5220906.1"/>
    </source>
</evidence>
<evidence type="ECO:0000256" key="2">
    <source>
        <dbReference type="ARBA" id="ARBA00023002"/>
    </source>
</evidence>
<proteinExistence type="inferred from homology"/>
<dbReference type="EMBL" id="CAJFCW020000004">
    <property type="protein sequence ID" value="CAG9114283.1"/>
    <property type="molecule type" value="Genomic_DNA"/>
</dbReference>
<dbReference type="InterPro" id="IPR016161">
    <property type="entry name" value="Ald_DH/histidinol_DH"/>
</dbReference>
<dbReference type="PANTHER" id="PTHR43570">
    <property type="entry name" value="ALDEHYDE DEHYDROGENASE"/>
    <property type="match status" value="1"/>
</dbReference>
<dbReference type="OrthoDB" id="440325at2759"/>
<dbReference type="InterPro" id="IPR012394">
    <property type="entry name" value="Aldehyde_DH_NAD(P)"/>
</dbReference>
<dbReference type="Pfam" id="PF00171">
    <property type="entry name" value="Aldedh"/>
    <property type="match status" value="1"/>
</dbReference>
<evidence type="ECO:0000256" key="5">
    <source>
        <dbReference type="RuleBase" id="RU003345"/>
    </source>
</evidence>
<dbReference type="Proteomes" id="UP000783686">
    <property type="component" value="Unassembled WGS sequence"/>
</dbReference>
<organism evidence="7 8">
    <name type="scientific">Bursaphelenchus okinawaensis</name>
    <dbReference type="NCBI Taxonomy" id="465554"/>
    <lineage>
        <taxon>Eukaryota</taxon>
        <taxon>Metazoa</taxon>
        <taxon>Ecdysozoa</taxon>
        <taxon>Nematoda</taxon>
        <taxon>Chromadorea</taxon>
        <taxon>Rhabditida</taxon>
        <taxon>Tylenchina</taxon>
        <taxon>Tylenchomorpha</taxon>
        <taxon>Aphelenchoidea</taxon>
        <taxon>Aphelenchoididae</taxon>
        <taxon>Bursaphelenchus</taxon>
    </lineage>
</organism>
<dbReference type="SUPFAM" id="SSF53720">
    <property type="entry name" value="ALDH-like"/>
    <property type="match status" value="1"/>
</dbReference>
<dbReference type="GO" id="GO:0006081">
    <property type="term" value="P:aldehyde metabolic process"/>
    <property type="evidence" value="ECO:0007669"/>
    <property type="project" value="InterPro"/>
</dbReference>
<protein>
    <recommendedName>
        <fullName evidence="3">Aldehyde dehydrogenase</fullName>
    </recommendedName>
</protein>
<feature type="active site" evidence="4">
    <location>
        <position position="206"/>
    </location>
</feature>
<dbReference type="FunFam" id="3.40.605.10:FF:000004">
    <property type="entry name" value="Aldehyde dehydrogenase"/>
    <property type="match status" value="1"/>
</dbReference>
<dbReference type="Proteomes" id="UP000614601">
    <property type="component" value="Unassembled WGS sequence"/>
</dbReference>
<comment type="similarity">
    <text evidence="1 3 5">Belongs to the aldehyde dehydrogenase family.</text>
</comment>
<keyword evidence="2 3" id="KW-0560">Oxidoreductase</keyword>
<dbReference type="Gene3D" id="3.40.309.10">
    <property type="entry name" value="Aldehyde Dehydrogenase, Chain A, domain 2"/>
    <property type="match status" value="1"/>
</dbReference>
<evidence type="ECO:0000256" key="1">
    <source>
        <dbReference type="ARBA" id="ARBA00009986"/>
    </source>
</evidence>